<proteinExistence type="predicted"/>
<dbReference type="STRING" id="31246.A0A183Q4U3"/>
<reference evidence="1 2" key="1">
    <citation type="submission" date="2018-11" db="EMBL/GenBank/DDBJ databases">
        <authorList>
            <consortium name="Pathogen Informatics"/>
        </authorList>
    </citation>
    <scope>NUCLEOTIDE SEQUENCE [LARGE SCALE GENOMIC DNA]</scope>
    <source>
        <strain>Denwood</strain>
        <strain evidence="2">Zambia</strain>
    </source>
</reference>
<organism evidence="1 2">
    <name type="scientific">Schistosoma mattheei</name>
    <dbReference type="NCBI Taxonomy" id="31246"/>
    <lineage>
        <taxon>Eukaryota</taxon>
        <taxon>Metazoa</taxon>
        <taxon>Spiralia</taxon>
        <taxon>Lophotrochozoa</taxon>
        <taxon>Platyhelminthes</taxon>
        <taxon>Trematoda</taxon>
        <taxon>Digenea</taxon>
        <taxon>Strigeidida</taxon>
        <taxon>Schistosomatoidea</taxon>
        <taxon>Schistosomatidae</taxon>
        <taxon>Schistosoma</taxon>
    </lineage>
</organism>
<dbReference type="AlphaFoldDB" id="A0A183Q4U3"/>
<protein>
    <submittedName>
        <fullName evidence="1">Uncharacterized protein</fullName>
    </submittedName>
</protein>
<sequence>MTLLKVNQLTLGISATLNTINDNVILESNTRDRLSALQGRLNEVVDKLAIQLTDQFEPGVRSHARECGKLLQKVS</sequence>
<evidence type="ECO:0000313" key="2">
    <source>
        <dbReference type="Proteomes" id="UP000269396"/>
    </source>
</evidence>
<dbReference type="EMBL" id="UZAL01047926">
    <property type="protein sequence ID" value="VDP85311.1"/>
    <property type="molecule type" value="Genomic_DNA"/>
</dbReference>
<keyword evidence="2" id="KW-1185">Reference proteome</keyword>
<dbReference type="Proteomes" id="UP000269396">
    <property type="component" value="Unassembled WGS sequence"/>
</dbReference>
<name>A0A183Q4U3_9TREM</name>
<accession>A0A183Q4U3</accession>
<evidence type="ECO:0000313" key="1">
    <source>
        <dbReference type="EMBL" id="VDP85311.1"/>
    </source>
</evidence>
<gene>
    <name evidence="1" type="ORF">SMTD_LOCUS21629</name>
</gene>